<dbReference type="GO" id="GO:0003887">
    <property type="term" value="F:DNA-directed DNA polymerase activity"/>
    <property type="evidence" value="ECO:0007669"/>
    <property type="project" value="UniProtKB-KW"/>
</dbReference>
<feature type="domain" description="DNA-directed DNA polymerase family B mitochondria/virus" evidence="9">
    <location>
        <begin position="184"/>
        <end position="334"/>
    </location>
</feature>
<keyword evidence="7" id="KW-0238">DNA-binding</keyword>
<dbReference type="AlphaFoldDB" id="E9I6I5"/>
<dbReference type="EMBL" id="GL736499">
    <property type="protein sequence ID" value="EFX60395.1"/>
    <property type="molecule type" value="Genomic_DNA"/>
</dbReference>
<keyword evidence="3" id="KW-0808">Transferase</keyword>
<dbReference type="InterPro" id="IPR004868">
    <property type="entry name" value="DNA-dir_DNA_pol_B_mt/vir"/>
</dbReference>
<organism evidence="10 11">
    <name type="scientific">Daphnia pulex</name>
    <name type="common">Water flea</name>
    <dbReference type="NCBI Taxonomy" id="6669"/>
    <lineage>
        <taxon>Eukaryota</taxon>
        <taxon>Metazoa</taxon>
        <taxon>Ecdysozoa</taxon>
        <taxon>Arthropoda</taxon>
        <taxon>Crustacea</taxon>
        <taxon>Branchiopoda</taxon>
        <taxon>Diplostraca</taxon>
        <taxon>Cladocera</taxon>
        <taxon>Anomopoda</taxon>
        <taxon>Daphniidae</taxon>
        <taxon>Daphnia</taxon>
    </lineage>
</organism>
<proteinExistence type="inferred from homology"/>
<keyword evidence="11" id="KW-1185">Reference proteome</keyword>
<accession>E9I6I5</accession>
<evidence type="ECO:0000313" key="10">
    <source>
        <dbReference type="EMBL" id="EFX60395.1"/>
    </source>
</evidence>
<evidence type="ECO:0000256" key="7">
    <source>
        <dbReference type="ARBA" id="ARBA00023125"/>
    </source>
</evidence>
<keyword evidence="5" id="KW-0235">DNA replication</keyword>
<keyword evidence="4" id="KW-0548">Nucleotidyltransferase</keyword>
<dbReference type="GO" id="GO:0006260">
    <property type="term" value="P:DNA replication"/>
    <property type="evidence" value="ECO:0007669"/>
    <property type="project" value="UniProtKB-KW"/>
</dbReference>
<dbReference type="InterPro" id="IPR012337">
    <property type="entry name" value="RNaseH-like_sf"/>
</dbReference>
<evidence type="ECO:0000256" key="2">
    <source>
        <dbReference type="ARBA" id="ARBA00012417"/>
    </source>
</evidence>
<evidence type="ECO:0000256" key="8">
    <source>
        <dbReference type="ARBA" id="ARBA00049244"/>
    </source>
</evidence>
<dbReference type="Proteomes" id="UP000000305">
    <property type="component" value="Unassembled WGS sequence"/>
</dbReference>
<dbReference type="GO" id="GO:0003677">
    <property type="term" value="F:DNA binding"/>
    <property type="evidence" value="ECO:0007669"/>
    <property type="project" value="UniProtKB-KW"/>
</dbReference>
<dbReference type="Pfam" id="PF03175">
    <property type="entry name" value="DNA_pol_B_2"/>
    <property type="match status" value="1"/>
</dbReference>
<dbReference type="InParanoid" id="E9I6I5"/>
<evidence type="ECO:0000256" key="4">
    <source>
        <dbReference type="ARBA" id="ARBA00022695"/>
    </source>
</evidence>
<evidence type="ECO:0000313" key="11">
    <source>
        <dbReference type="Proteomes" id="UP000000305"/>
    </source>
</evidence>
<feature type="non-terminal residue" evidence="10">
    <location>
        <position position="1"/>
    </location>
</feature>
<dbReference type="HOGENOM" id="CLU_730703_0_0_1"/>
<evidence type="ECO:0000256" key="5">
    <source>
        <dbReference type="ARBA" id="ARBA00022705"/>
    </source>
</evidence>
<keyword evidence="6" id="KW-0239">DNA-directed DNA polymerase</keyword>
<evidence type="ECO:0000259" key="9">
    <source>
        <dbReference type="Pfam" id="PF03175"/>
    </source>
</evidence>
<reference evidence="10 11" key="1">
    <citation type="journal article" date="2011" name="Science">
        <title>The ecoresponsive genome of Daphnia pulex.</title>
        <authorList>
            <person name="Colbourne J.K."/>
            <person name="Pfrender M.E."/>
            <person name="Gilbert D."/>
            <person name="Thomas W.K."/>
            <person name="Tucker A."/>
            <person name="Oakley T.H."/>
            <person name="Tokishita S."/>
            <person name="Aerts A."/>
            <person name="Arnold G.J."/>
            <person name="Basu M.K."/>
            <person name="Bauer D.J."/>
            <person name="Caceres C.E."/>
            <person name="Carmel L."/>
            <person name="Casola C."/>
            <person name="Choi J.H."/>
            <person name="Detter J.C."/>
            <person name="Dong Q."/>
            <person name="Dusheyko S."/>
            <person name="Eads B.D."/>
            <person name="Frohlich T."/>
            <person name="Geiler-Samerotte K.A."/>
            <person name="Gerlach D."/>
            <person name="Hatcher P."/>
            <person name="Jogdeo S."/>
            <person name="Krijgsveld J."/>
            <person name="Kriventseva E.V."/>
            <person name="Kultz D."/>
            <person name="Laforsch C."/>
            <person name="Lindquist E."/>
            <person name="Lopez J."/>
            <person name="Manak J.R."/>
            <person name="Muller J."/>
            <person name="Pangilinan J."/>
            <person name="Patwardhan R.P."/>
            <person name="Pitluck S."/>
            <person name="Pritham E.J."/>
            <person name="Rechtsteiner A."/>
            <person name="Rho M."/>
            <person name="Rogozin I.B."/>
            <person name="Sakarya O."/>
            <person name="Salamov A."/>
            <person name="Schaack S."/>
            <person name="Shapiro H."/>
            <person name="Shiga Y."/>
            <person name="Skalitzky C."/>
            <person name="Smith Z."/>
            <person name="Souvorov A."/>
            <person name="Sung W."/>
            <person name="Tang Z."/>
            <person name="Tsuchiya D."/>
            <person name="Tu H."/>
            <person name="Vos H."/>
            <person name="Wang M."/>
            <person name="Wolf Y.I."/>
            <person name="Yamagata H."/>
            <person name="Yamada T."/>
            <person name="Ye Y."/>
            <person name="Shaw J.R."/>
            <person name="Andrews J."/>
            <person name="Crease T.J."/>
            <person name="Tang H."/>
            <person name="Lucas S.M."/>
            <person name="Robertson H.M."/>
            <person name="Bork P."/>
            <person name="Koonin E.V."/>
            <person name="Zdobnov E.M."/>
            <person name="Grigoriev I.V."/>
            <person name="Lynch M."/>
            <person name="Boore J.L."/>
        </authorList>
    </citation>
    <scope>NUCLEOTIDE SEQUENCE [LARGE SCALE GENOMIC DNA]</scope>
</reference>
<evidence type="ECO:0000256" key="6">
    <source>
        <dbReference type="ARBA" id="ARBA00022932"/>
    </source>
</evidence>
<evidence type="ECO:0000256" key="3">
    <source>
        <dbReference type="ARBA" id="ARBA00022679"/>
    </source>
</evidence>
<comment type="catalytic activity">
    <reaction evidence="8">
        <text>DNA(n) + a 2'-deoxyribonucleoside 5'-triphosphate = DNA(n+1) + diphosphate</text>
        <dbReference type="Rhea" id="RHEA:22508"/>
        <dbReference type="Rhea" id="RHEA-COMP:17339"/>
        <dbReference type="Rhea" id="RHEA-COMP:17340"/>
        <dbReference type="ChEBI" id="CHEBI:33019"/>
        <dbReference type="ChEBI" id="CHEBI:61560"/>
        <dbReference type="ChEBI" id="CHEBI:173112"/>
        <dbReference type="EC" id="2.7.7.7"/>
    </reaction>
</comment>
<name>E9I6I5_DAPPU</name>
<protein>
    <recommendedName>
        <fullName evidence="2">DNA-directed DNA polymerase</fullName>
        <ecNumber evidence="2">2.7.7.7</ecNumber>
    </recommendedName>
</protein>
<sequence length="379" mass="43968">MEKLSELSVASMDIESMTVQVHLEPPVRQQGGILYGTIDEASLGGHLKKVQKPIMIAHTDKITIDEGNEDVTVFTAVSDAEEDIYAMMRSYWAHVKSQQYKTQQLKTEIATPLFQLISSYKTTHFEVYQQWCAENLVEPDGRLITKAWYQSLPGQLEKRLRRLVVDYNVFSFYGSGYDHVLLESYLVPYLFEKKMSPKMEKKGNKVSQIRTKIGVCFRDITKMLATSTNLRSFGKLFNLEQVKAHFPFAILNSVQVLKDRHLPTDLSKWQSDLTGSDKITQHEVDEAQRLFRQAKCKNLGDYLKAYLKLDVIILYKATQEWRRTLKEYVKIDFVEAKKIYNFESEQFGWIEGRCGKEADWNIFPQQQSSVSTLARRNER</sequence>
<dbReference type="SUPFAM" id="SSF53098">
    <property type="entry name" value="Ribonuclease H-like"/>
    <property type="match status" value="1"/>
</dbReference>
<dbReference type="GO" id="GO:0000166">
    <property type="term" value="F:nucleotide binding"/>
    <property type="evidence" value="ECO:0007669"/>
    <property type="project" value="InterPro"/>
</dbReference>
<comment type="similarity">
    <text evidence="1">Belongs to the DNA polymerase type-B family.</text>
</comment>
<dbReference type="OrthoDB" id="8030979at2759"/>
<dbReference type="EC" id="2.7.7.7" evidence="2"/>
<evidence type="ECO:0000256" key="1">
    <source>
        <dbReference type="ARBA" id="ARBA00005755"/>
    </source>
</evidence>
<gene>
    <name evidence="10" type="ORF">DAPPUDRAFT_344028</name>
</gene>
<dbReference type="KEGG" id="dpx:DAPPUDRAFT_344028"/>